<dbReference type="PANTHER" id="PTHR43048:SF3">
    <property type="entry name" value="METHYLMALONYL-COA EPIMERASE, MITOCHONDRIAL"/>
    <property type="match status" value="1"/>
</dbReference>
<dbReference type="InterPro" id="IPR051785">
    <property type="entry name" value="MMCE/EMCE_epimerase"/>
</dbReference>
<dbReference type="InterPro" id="IPR037523">
    <property type="entry name" value="VOC_core"/>
</dbReference>
<comment type="similarity">
    <text evidence="1">Belongs to the methylmalonyl-CoA epimerase family.</text>
</comment>
<dbReference type="EMBL" id="FQZL01000042">
    <property type="protein sequence ID" value="SHJ82437.1"/>
    <property type="molecule type" value="Genomic_DNA"/>
</dbReference>
<reference evidence="4 5" key="1">
    <citation type="submission" date="2016-11" db="EMBL/GenBank/DDBJ databases">
        <authorList>
            <person name="Jaros S."/>
            <person name="Januszkiewicz K."/>
            <person name="Wedrychowicz H."/>
        </authorList>
    </citation>
    <scope>NUCLEOTIDE SEQUENCE [LARGE SCALE GENOMIC DNA]</scope>
    <source>
        <strain evidence="4 5">DSM 17477</strain>
    </source>
</reference>
<sequence length="139" mass="14948">MKIAHIGIAVPNLQEALKFYKESLGMDAAGFETVEEQKATVAFVPCGESRLELLESTSPDGPIGKFVEKNKGRAGIHHIALEVDDIAAELERLNDSGVDLIDKTPRYGAGGAKIGFIHPKATGGLLLELCQEPEGHDRK</sequence>
<dbReference type="InterPro" id="IPR029068">
    <property type="entry name" value="Glyas_Bleomycin-R_OHBP_Dase"/>
</dbReference>
<dbReference type="STRING" id="1121476.SAMN02745751_03460"/>
<dbReference type="AlphaFoldDB" id="A0A1M6MG68"/>
<dbReference type="Proteomes" id="UP000184052">
    <property type="component" value="Unassembled WGS sequence"/>
</dbReference>
<dbReference type="GO" id="GO:0046491">
    <property type="term" value="P:L-methylmalonyl-CoA metabolic process"/>
    <property type="evidence" value="ECO:0007669"/>
    <property type="project" value="TreeGrafter"/>
</dbReference>
<dbReference type="PROSITE" id="PS51819">
    <property type="entry name" value="VOC"/>
    <property type="match status" value="1"/>
</dbReference>
<dbReference type="Pfam" id="PF13669">
    <property type="entry name" value="Glyoxalase_4"/>
    <property type="match status" value="1"/>
</dbReference>
<gene>
    <name evidence="4" type="ORF">SAMN02745751_03460</name>
</gene>
<evidence type="ECO:0000259" key="3">
    <source>
        <dbReference type="PROSITE" id="PS51819"/>
    </source>
</evidence>
<dbReference type="SUPFAM" id="SSF54593">
    <property type="entry name" value="Glyoxalase/Bleomycin resistance protein/Dihydroxybiphenyl dioxygenase"/>
    <property type="match status" value="1"/>
</dbReference>
<feature type="domain" description="VOC" evidence="3">
    <location>
        <begin position="2"/>
        <end position="132"/>
    </location>
</feature>
<evidence type="ECO:0000313" key="5">
    <source>
        <dbReference type="Proteomes" id="UP000184052"/>
    </source>
</evidence>
<dbReference type="NCBIfam" id="TIGR03081">
    <property type="entry name" value="metmalonyl_epim"/>
    <property type="match status" value="1"/>
</dbReference>
<dbReference type="OrthoDB" id="9788468at2"/>
<keyword evidence="5" id="KW-1185">Reference proteome</keyword>
<dbReference type="Gene3D" id="3.10.180.10">
    <property type="entry name" value="2,3-Dihydroxybiphenyl 1,2-Dioxygenase, domain 1"/>
    <property type="match status" value="1"/>
</dbReference>
<evidence type="ECO:0000256" key="1">
    <source>
        <dbReference type="ARBA" id="ARBA00009308"/>
    </source>
</evidence>
<accession>A0A1M6MG68</accession>
<dbReference type="CDD" id="cd07249">
    <property type="entry name" value="MMCE"/>
    <property type="match status" value="1"/>
</dbReference>
<evidence type="ECO:0000256" key="2">
    <source>
        <dbReference type="ARBA" id="ARBA00022723"/>
    </source>
</evidence>
<dbReference type="GO" id="GO:0046872">
    <property type="term" value="F:metal ion binding"/>
    <property type="evidence" value="ECO:0007669"/>
    <property type="project" value="UniProtKB-KW"/>
</dbReference>
<keyword evidence="2" id="KW-0479">Metal-binding</keyword>
<dbReference type="GO" id="GO:0004493">
    <property type="term" value="F:methylmalonyl-CoA epimerase activity"/>
    <property type="evidence" value="ECO:0007669"/>
    <property type="project" value="TreeGrafter"/>
</dbReference>
<name>A0A1M6MG68_9FIRM</name>
<dbReference type="RefSeq" id="WP_094763049.1">
    <property type="nucleotide sequence ID" value="NZ_FQZL01000042.1"/>
</dbReference>
<protein>
    <submittedName>
        <fullName evidence="4">Methylmalonyl-CoA epimerase</fullName>
    </submittedName>
</protein>
<organism evidence="4 5">
    <name type="scientific">Dethiosulfatibacter aminovorans DSM 17477</name>
    <dbReference type="NCBI Taxonomy" id="1121476"/>
    <lineage>
        <taxon>Bacteria</taxon>
        <taxon>Bacillati</taxon>
        <taxon>Bacillota</taxon>
        <taxon>Tissierellia</taxon>
        <taxon>Dethiosulfatibacter</taxon>
    </lineage>
</organism>
<dbReference type="InterPro" id="IPR017515">
    <property type="entry name" value="MeMalonyl-CoA_epimerase"/>
</dbReference>
<dbReference type="PANTHER" id="PTHR43048">
    <property type="entry name" value="METHYLMALONYL-COA EPIMERASE"/>
    <property type="match status" value="1"/>
</dbReference>
<evidence type="ECO:0000313" key="4">
    <source>
        <dbReference type="EMBL" id="SHJ82437.1"/>
    </source>
</evidence>
<proteinExistence type="inferred from homology"/>